<dbReference type="InterPro" id="IPR017946">
    <property type="entry name" value="PLC-like_Pdiesterase_TIM-brl"/>
</dbReference>
<dbReference type="InterPro" id="IPR001192">
    <property type="entry name" value="PI-PLC_fam"/>
</dbReference>
<dbReference type="GO" id="GO:0016042">
    <property type="term" value="P:lipid catabolic process"/>
    <property type="evidence" value="ECO:0007669"/>
    <property type="project" value="UniProtKB-KW"/>
</dbReference>
<evidence type="ECO:0000313" key="4">
    <source>
        <dbReference type="Proteomes" id="UP000887565"/>
    </source>
</evidence>
<dbReference type="WBParaSite" id="nRc.2.0.1.t18533-RA">
    <property type="protein sequence ID" value="nRc.2.0.1.t18533-RA"/>
    <property type="gene ID" value="nRc.2.0.1.g18533"/>
</dbReference>
<keyword evidence="4" id="KW-1185">Reference proteome</keyword>
<dbReference type="Gene3D" id="3.20.20.190">
    <property type="entry name" value="Phosphatidylinositol (PI) phosphodiesterase"/>
    <property type="match status" value="2"/>
</dbReference>
<dbReference type="EC" id="3.1.4.11" evidence="1"/>
<dbReference type="GO" id="GO:0004435">
    <property type="term" value="F:phosphatidylinositol-4,5-bisphosphate phospholipase C activity"/>
    <property type="evidence" value="ECO:0007669"/>
    <property type="project" value="UniProtKB-EC"/>
</dbReference>
<evidence type="ECO:0000313" key="5">
    <source>
        <dbReference type="WBParaSite" id="nRc.2.0.1.t18533-RA"/>
    </source>
</evidence>
<feature type="compositionally biased region" description="Acidic residues" evidence="2">
    <location>
        <begin position="180"/>
        <end position="193"/>
    </location>
</feature>
<dbReference type="GO" id="GO:0048015">
    <property type="term" value="P:phosphatidylinositol-mediated signaling"/>
    <property type="evidence" value="ECO:0007669"/>
    <property type="project" value="TreeGrafter"/>
</dbReference>
<feature type="domain" description="PI-PLC Y-box" evidence="3">
    <location>
        <begin position="283"/>
        <end position="427"/>
    </location>
</feature>
<dbReference type="PROSITE" id="PS50008">
    <property type="entry name" value="PIPLC_Y_DOMAIN"/>
    <property type="match status" value="1"/>
</dbReference>
<dbReference type="Pfam" id="PF00387">
    <property type="entry name" value="PI-PLC-Y"/>
    <property type="match status" value="1"/>
</dbReference>
<dbReference type="SUPFAM" id="SSF51695">
    <property type="entry name" value="PLC-like phosphodiesterases"/>
    <property type="match status" value="1"/>
</dbReference>
<dbReference type="GO" id="GO:0007265">
    <property type="term" value="P:Ras protein signal transduction"/>
    <property type="evidence" value="ECO:0007669"/>
    <property type="project" value="TreeGrafter"/>
</dbReference>
<dbReference type="Pfam" id="PF00388">
    <property type="entry name" value="PI-PLC-X"/>
    <property type="match status" value="1"/>
</dbReference>
<dbReference type="InterPro" id="IPR000909">
    <property type="entry name" value="PLipase_C_PInositol-sp_X_dom"/>
</dbReference>
<dbReference type="GO" id="GO:0007186">
    <property type="term" value="P:G protein-coupled receptor signaling pathway"/>
    <property type="evidence" value="ECO:0007669"/>
    <property type="project" value="TreeGrafter"/>
</dbReference>
<protein>
    <recommendedName>
        <fullName evidence="1">Phosphoinositide phospholipase C</fullName>
        <ecNumber evidence="1">3.1.4.11</ecNumber>
    </recommendedName>
</protein>
<evidence type="ECO:0000256" key="2">
    <source>
        <dbReference type="SAM" id="MobiDB-lite"/>
    </source>
</evidence>
<comment type="catalytic activity">
    <reaction evidence="1">
        <text>a 1,2-diacyl-sn-glycero-3-phospho-(1D-myo-inositol-4,5-bisphosphate) + H2O = 1D-myo-inositol 1,4,5-trisphosphate + a 1,2-diacyl-sn-glycerol + H(+)</text>
        <dbReference type="Rhea" id="RHEA:33179"/>
        <dbReference type="ChEBI" id="CHEBI:15377"/>
        <dbReference type="ChEBI" id="CHEBI:15378"/>
        <dbReference type="ChEBI" id="CHEBI:17815"/>
        <dbReference type="ChEBI" id="CHEBI:58456"/>
        <dbReference type="ChEBI" id="CHEBI:203600"/>
        <dbReference type="EC" id="3.1.4.11"/>
    </reaction>
</comment>
<proteinExistence type="predicted"/>
<reference evidence="5" key="1">
    <citation type="submission" date="2022-11" db="UniProtKB">
        <authorList>
            <consortium name="WormBaseParasite"/>
        </authorList>
    </citation>
    <scope>IDENTIFICATION</scope>
</reference>
<dbReference type="PANTHER" id="PTHR10336:SF6">
    <property type="entry name" value="1-PHOSPHATIDYLINOSITOL 4,5-BISPHOSPHATE PHOSPHODIESTERASE EPSILON-1"/>
    <property type="match status" value="1"/>
</dbReference>
<organism evidence="4 5">
    <name type="scientific">Romanomermis culicivorax</name>
    <name type="common">Nematode worm</name>
    <dbReference type="NCBI Taxonomy" id="13658"/>
    <lineage>
        <taxon>Eukaryota</taxon>
        <taxon>Metazoa</taxon>
        <taxon>Ecdysozoa</taxon>
        <taxon>Nematoda</taxon>
        <taxon>Enoplea</taxon>
        <taxon>Dorylaimia</taxon>
        <taxon>Mermithida</taxon>
        <taxon>Mermithoidea</taxon>
        <taxon>Mermithidae</taxon>
        <taxon>Romanomermis</taxon>
    </lineage>
</organism>
<dbReference type="GO" id="GO:0046488">
    <property type="term" value="P:phosphatidylinositol metabolic process"/>
    <property type="evidence" value="ECO:0007669"/>
    <property type="project" value="TreeGrafter"/>
</dbReference>
<name>A0A915IXH7_ROMCU</name>
<dbReference type="AlphaFoldDB" id="A0A915IXH7"/>
<keyword evidence="1" id="KW-0378">Hydrolase</keyword>
<evidence type="ECO:0000256" key="1">
    <source>
        <dbReference type="RuleBase" id="RU361133"/>
    </source>
</evidence>
<keyword evidence="1" id="KW-0443">Lipid metabolism</keyword>
<keyword evidence="1" id="KW-0442">Lipid degradation</keyword>
<dbReference type="PANTHER" id="PTHR10336">
    <property type="entry name" value="PHOSPHOINOSITIDE-SPECIFIC PHOSPHOLIPASE C FAMILY PROTEIN"/>
    <property type="match status" value="1"/>
</dbReference>
<dbReference type="Proteomes" id="UP000887565">
    <property type="component" value="Unplaced"/>
</dbReference>
<dbReference type="SMART" id="SM00148">
    <property type="entry name" value="PLCXc"/>
    <property type="match status" value="1"/>
</dbReference>
<dbReference type="InterPro" id="IPR001711">
    <property type="entry name" value="PLipase_C_Pinositol-sp_Y"/>
</dbReference>
<evidence type="ECO:0000259" key="3">
    <source>
        <dbReference type="PROSITE" id="PS50008"/>
    </source>
</evidence>
<accession>A0A915IXH7</accession>
<sequence>MSRGSEKLERQELGPGIVLNAVEDGVDIRMRQEIGTNYTLIIAVIIEDDAFGHMFAESGFHGNDDGTLVVEMIKRSAFVTSQLPVIISIENHCSLNQQTKMAQMFKNIFGDYLVTEFLFDADFSDSPCLPSPLQLSNKILIKNKKLVQEPYPSFSDRLSRNDSQTLVRKASRNSENSTSCDEEDADEDNIIDDDMDDVPLYGDNGMAASTLTVRSAKSDCDHGGGATFAARDDESATMIAGGGSSIGSSGAATVVGGSTSMKNGAASKQTPKNQSGTVIAPELSDMVIYCQAVKFKGFPQQQTINSSSMERKMQITISSSNRSSNTAVSTLGTEETNKSATISALSQIAATQRYTAPRSSCYQVASLNETAAKKLCRKQPLKLIAYTRDHVVRTYPAGMRIDSSNFNPFMFWTFGLQMVALNYQTPDAAKASKNGSPSAPNVQPENSISIGKITIGYSQPNRTKISFSFSNVVSIACGSVPPKKNG</sequence>
<dbReference type="GO" id="GO:0051209">
    <property type="term" value="P:release of sequestered calcium ion into cytosol"/>
    <property type="evidence" value="ECO:0007669"/>
    <property type="project" value="TreeGrafter"/>
</dbReference>
<dbReference type="PROSITE" id="PS50007">
    <property type="entry name" value="PIPLC_X_DOMAIN"/>
    <property type="match status" value="1"/>
</dbReference>
<feature type="region of interest" description="Disordered" evidence="2">
    <location>
        <begin position="153"/>
        <end position="193"/>
    </location>
</feature>
<dbReference type="PRINTS" id="PR00390">
    <property type="entry name" value="PHPHLIPASEC"/>
</dbReference>
<dbReference type="SMART" id="SM00149">
    <property type="entry name" value="PLCYc"/>
    <property type="match status" value="1"/>
</dbReference>